<keyword evidence="2" id="KW-1185">Reference proteome</keyword>
<sequence length="446" mass="46262">MPAIDWLCLGGVEVANNARTAAYAAAGLKPSTMQLYGCECPGLRQMLGDPAYTTPAADLAPWYDPAEPASADFGGLLVTRIDGARVSPVQRGRTDRLGDGAVLGRRRRAGRTIVVRGLLLGASCCAIEYGMRWLASALDGSLGCGSTSCGGDDLRYLTCCPGECDDAADPYACATPYLRTLREVGLIDGPNEISEIGGGTSLTAAAAAGCAGGGDCPALEIEFTLFAGLPHALREPVTIATGLTWDPATTTGCIEWSDDPDCLTEAEECAALQPVPCPLDPACPPAVVPQIPVPFNPCNCDPLAGRARLCVDVPAGAAPIWTDAVPVLVLKAGPDKPLKAARIRVYANPLGQAPDELDPCSYCSEVNVSYIPPGATYILDGTRRRSIVQCPGRAETSGASVTFGEQGGPLSWPTLECGTSYTICVEADADTIDGATAGLQVVVRER</sequence>
<dbReference type="Proteomes" id="UP000674234">
    <property type="component" value="Unassembled WGS sequence"/>
</dbReference>
<organism evidence="1 2">
    <name type="scientific">Microbispora oryzae</name>
    <dbReference type="NCBI Taxonomy" id="2806554"/>
    <lineage>
        <taxon>Bacteria</taxon>
        <taxon>Bacillati</taxon>
        <taxon>Actinomycetota</taxon>
        <taxon>Actinomycetes</taxon>
        <taxon>Streptosporangiales</taxon>
        <taxon>Streptosporangiaceae</taxon>
        <taxon>Microbispora</taxon>
    </lineage>
</organism>
<reference evidence="1" key="1">
    <citation type="submission" date="2021-02" db="EMBL/GenBank/DDBJ databases">
        <title>Draft genome sequence of Microbispora sp. RL4-1S isolated from rice leaves in Thailand.</title>
        <authorList>
            <person name="Muangham S."/>
            <person name="Duangmal K."/>
        </authorList>
    </citation>
    <scope>NUCLEOTIDE SEQUENCE</scope>
    <source>
        <strain evidence="1">RL4-1S</strain>
    </source>
</reference>
<evidence type="ECO:0000313" key="1">
    <source>
        <dbReference type="EMBL" id="MBP2703537.1"/>
    </source>
</evidence>
<dbReference type="EMBL" id="JAFCNB010000003">
    <property type="protein sequence ID" value="MBP2703537.1"/>
    <property type="molecule type" value="Genomic_DNA"/>
</dbReference>
<gene>
    <name evidence="1" type="ORF">JOL79_06955</name>
</gene>
<dbReference type="AlphaFoldDB" id="A0A940WHY3"/>
<protein>
    <submittedName>
        <fullName evidence="1">Uncharacterized protein</fullName>
    </submittedName>
</protein>
<proteinExistence type="predicted"/>
<comment type="caution">
    <text evidence="1">The sequence shown here is derived from an EMBL/GenBank/DDBJ whole genome shotgun (WGS) entry which is preliminary data.</text>
</comment>
<dbReference type="RefSeq" id="WP_210154848.1">
    <property type="nucleotide sequence ID" value="NZ_JAFCNB010000003.1"/>
</dbReference>
<name>A0A940WHY3_9ACTN</name>
<accession>A0A940WHY3</accession>
<evidence type="ECO:0000313" key="2">
    <source>
        <dbReference type="Proteomes" id="UP000674234"/>
    </source>
</evidence>